<evidence type="ECO:0000256" key="2">
    <source>
        <dbReference type="ARBA" id="ARBA00022801"/>
    </source>
</evidence>
<keyword evidence="1" id="KW-0645">Protease</keyword>
<dbReference type="Proteomes" id="UP000060787">
    <property type="component" value="Chromosome"/>
</dbReference>
<gene>
    <name evidence="5" type="primary">lieA</name>
    <name evidence="5" type="ORF">LA76x_0203</name>
</gene>
<dbReference type="InterPro" id="IPR043504">
    <property type="entry name" value="Peptidase_S1_PA_chymotrypsin"/>
</dbReference>
<keyword evidence="2 5" id="KW-0378">Hydrolase</keyword>
<dbReference type="InterPro" id="IPR002884">
    <property type="entry name" value="P_dom"/>
</dbReference>
<keyword evidence="3" id="KW-0732">Signal</keyword>
<dbReference type="KEGG" id="lab:LA76x_0203"/>
<dbReference type="EMBL" id="CP011129">
    <property type="protein sequence ID" value="ALN78365.1"/>
    <property type="molecule type" value="Genomic_DNA"/>
</dbReference>
<dbReference type="SUPFAM" id="SSF49785">
    <property type="entry name" value="Galactose-binding domain-like"/>
    <property type="match status" value="1"/>
</dbReference>
<dbReference type="eggNOG" id="COG3591">
    <property type="taxonomic scope" value="Bacteria"/>
</dbReference>
<dbReference type="GO" id="GO:0006508">
    <property type="term" value="P:proteolysis"/>
    <property type="evidence" value="ECO:0007669"/>
    <property type="project" value="UniProtKB-KW"/>
</dbReference>
<dbReference type="GO" id="GO:0004252">
    <property type="term" value="F:serine-type endopeptidase activity"/>
    <property type="evidence" value="ECO:0007669"/>
    <property type="project" value="InterPro"/>
</dbReference>
<dbReference type="SUPFAM" id="SSF50494">
    <property type="entry name" value="Trypsin-like serine proteases"/>
    <property type="match status" value="1"/>
</dbReference>
<dbReference type="InterPro" id="IPR009003">
    <property type="entry name" value="Peptidase_S1_PA"/>
</dbReference>
<dbReference type="EC" id="3.4.24.-" evidence="5"/>
<evidence type="ECO:0000256" key="1">
    <source>
        <dbReference type="ARBA" id="ARBA00022670"/>
    </source>
</evidence>
<feature type="chain" id="PRO_5006596946" evidence="3">
    <location>
        <begin position="33"/>
        <end position="528"/>
    </location>
</feature>
<dbReference type="PANTHER" id="PTHR36234">
    <property type="entry name" value="LYSYL ENDOPEPTIDASE"/>
    <property type="match status" value="1"/>
</dbReference>
<feature type="signal peptide" evidence="3">
    <location>
        <begin position="1"/>
        <end position="32"/>
    </location>
</feature>
<dbReference type="eggNOG" id="COG4935">
    <property type="taxonomic scope" value="Bacteria"/>
</dbReference>
<dbReference type="RefSeq" id="WP_057916196.1">
    <property type="nucleotide sequence ID" value="NZ_CP011129.1"/>
</dbReference>
<evidence type="ECO:0000313" key="6">
    <source>
        <dbReference type="Proteomes" id="UP000060787"/>
    </source>
</evidence>
<dbReference type="AlphaFoldDB" id="A0A0S2F4J2"/>
<accession>A0A0S2F4J2</accession>
<dbReference type="Pfam" id="PF01483">
    <property type="entry name" value="P_proprotein"/>
    <property type="match status" value="1"/>
</dbReference>
<dbReference type="Pfam" id="PF13365">
    <property type="entry name" value="Trypsin_2"/>
    <property type="match status" value="1"/>
</dbReference>
<dbReference type="STRING" id="84531.LA76x_0203"/>
<proteinExistence type="predicted"/>
<dbReference type="PATRIC" id="fig|84531.8.peg.208"/>
<evidence type="ECO:0000259" key="4">
    <source>
        <dbReference type="PROSITE" id="PS51829"/>
    </source>
</evidence>
<name>A0A0S2F4J2_LYSAN</name>
<sequence>MKSGTTKFFAPTLLAIALTSGLALSFAPEAVAADPAPAPLKIAEQRSTDLRLGAGGKAAFEPVEIRTPDAAFIKVHFERLSLPEGVMLEVASPDGREVYRYGNTQRDRYTVAKDLGQDGRLSFSAMSIGGPVAVLRLVGTPREPWNSGHGVVVTRYLEGYPEAMLGELQDANLLGGQVGTKSICGVDDKKAAACYASSDAAAFDRSRPVARMLSSGGSLCTAWRVGPDNRMFTNNHCINTAAAVAGAEFWFNYQLSSCGGAQGTVTKVAGDQMLRTDATLDYTLFTVKNFATISSFGYLGLDVRAATAGEGLFISGHPGGRLKELSVVDDRNGGGSCRVDSANVNGNGTNTDIGYYCDTEGGSSGSPVIARSTRKAIALHHFGGCLNSGAKFSLIWPQVSTHFGGVVPDGDDGGGTPAPRFENTSDYAINDNATVDSPVTVSGISGTVLSVRVEVAIVHTYQGDLKVDLVAPDGTLYNLHNRTGGSADNINKVYTVPVSELANGVWKLRVNDNAAQDVGKIDRWALQF</sequence>
<organism evidence="5 6">
    <name type="scientific">Lysobacter antibioticus</name>
    <dbReference type="NCBI Taxonomy" id="84531"/>
    <lineage>
        <taxon>Bacteria</taxon>
        <taxon>Pseudomonadati</taxon>
        <taxon>Pseudomonadota</taxon>
        <taxon>Gammaproteobacteria</taxon>
        <taxon>Lysobacterales</taxon>
        <taxon>Lysobacteraceae</taxon>
        <taxon>Lysobacter</taxon>
    </lineage>
</organism>
<dbReference type="PROSITE" id="PS51829">
    <property type="entry name" value="P_HOMO_B"/>
    <property type="match status" value="1"/>
</dbReference>
<reference evidence="5 6" key="1">
    <citation type="journal article" date="2015" name="BMC Genomics">
        <title>Comparative genomics and metabolic profiling of the genus Lysobacter.</title>
        <authorList>
            <person name="de Bruijn I."/>
            <person name="Cheng X."/>
            <person name="de Jager V."/>
            <person name="Exposito R.G."/>
            <person name="Watrous J."/>
            <person name="Patel N."/>
            <person name="Postma J."/>
            <person name="Dorrestein P.C."/>
            <person name="Kobayashi D."/>
            <person name="Raaijmakers J.M."/>
        </authorList>
    </citation>
    <scope>NUCLEOTIDE SEQUENCE [LARGE SCALE GENOMIC DNA]</scope>
    <source>
        <strain evidence="5 6">76</strain>
    </source>
</reference>
<evidence type="ECO:0000256" key="3">
    <source>
        <dbReference type="SAM" id="SignalP"/>
    </source>
</evidence>
<protein>
    <submittedName>
        <fullName evidence="5">Leupeptin-inactivating enzyme 1 domain protein</fullName>
        <ecNumber evidence="5">3.4.24.-</ecNumber>
    </submittedName>
</protein>
<evidence type="ECO:0000313" key="5">
    <source>
        <dbReference type="EMBL" id="ALN78365.1"/>
    </source>
</evidence>
<dbReference type="Gene3D" id="2.40.10.10">
    <property type="entry name" value="Trypsin-like serine proteases"/>
    <property type="match status" value="2"/>
</dbReference>
<dbReference type="PANTHER" id="PTHR36234:SF5">
    <property type="entry name" value="LYSYL ENDOPEPTIDASE"/>
    <property type="match status" value="1"/>
</dbReference>
<keyword evidence="6" id="KW-1185">Reference proteome</keyword>
<feature type="domain" description="P/Homo B" evidence="4">
    <location>
        <begin position="416"/>
        <end position="528"/>
    </location>
</feature>
<dbReference type="Gene3D" id="2.60.120.260">
    <property type="entry name" value="Galactose-binding domain-like"/>
    <property type="match status" value="1"/>
</dbReference>
<dbReference type="InterPro" id="IPR008979">
    <property type="entry name" value="Galactose-bd-like_sf"/>
</dbReference>